<reference evidence="2" key="3">
    <citation type="submission" date="2015-02" db="UniProtKB">
        <authorList>
            <consortium name="EnsemblProtists"/>
        </authorList>
    </citation>
    <scope>IDENTIFICATION</scope>
    <source>
        <strain evidence="2">DAOM BR144</strain>
    </source>
</reference>
<proteinExistence type="predicted"/>
<accession>K3WUQ7</accession>
<dbReference type="AlphaFoldDB" id="K3WUQ7"/>
<feature type="region of interest" description="Disordered" evidence="1">
    <location>
        <begin position="92"/>
        <end position="147"/>
    </location>
</feature>
<dbReference type="eggNOG" id="ENOG502SD0V">
    <property type="taxonomic scope" value="Eukaryota"/>
</dbReference>
<sequence length="489" mass="54683">MPLFDEQDVVGESCATQIFDADMPIVLPRFPQHEQDEFGDVRIQQQLFAEQEQDDENAGPLTPTAWSALSIMAASGPEAADSASLNAHAMQRLHLQTPRKEDKKDSGERRRGSEDQGIGSETLGTARRATARKDGKRSRSSSSSPCASAIVLARKRALYESWRKRQSATAPAQQERNRFIFDEEGDRARIDDEDDEECSETLQLASFVEYDAADIDTLDINPSQDYLGDASEDGEDPEGRQPMDDDDEIDDVNQSLQQQACSFVDFRDLTQFNEESSEVFDDVIYAPKREPTPTLTLNMPSIREEDFRPDATPSSSSSSGKKENMHRQIDATTSSYDSESSLSDGFDIPPANEVQSPIAAQKCELKEPQWYERRSVKRDCSFIDGGCNSPMFEHAATSRSTTKALGYRNIDTVPRIEELKADYIDSGDDFEDSPTKCSTTTYNSSSVTTLSSSSAANRELQPFQPRLLKKRKQARQLGLEPYFRSRPCM</sequence>
<feature type="region of interest" description="Disordered" evidence="1">
    <location>
        <begin position="450"/>
        <end position="472"/>
    </location>
</feature>
<feature type="compositionally biased region" description="Low complexity" evidence="1">
    <location>
        <begin position="334"/>
        <end position="343"/>
    </location>
</feature>
<evidence type="ECO:0000313" key="2">
    <source>
        <dbReference type="EnsemblProtists" id="PYU1_T008704"/>
    </source>
</evidence>
<feature type="region of interest" description="Disordered" evidence="1">
    <location>
        <begin position="290"/>
        <end position="354"/>
    </location>
</feature>
<evidence type="ECO:0000256" key="1">
    <source>
        <dbReference type="SAM" id="MobiDB-lite"/>
    </source>
</evidence>
<feature type="region of interest" description="Disordered" evidence="1">
    <location>
        <begin position="164"/>
        <end position="198"/>
    </location>
</feature>
<evidence type="ECO:0000313" key="3">
    <source>
        <dbReference type="Proteomes" id="UP000019132"/>
    </source>
</evidence>
<dbReference type="Proteomes" id="UP000019132">
    <property type="component" value="Unassembled WGS sequence"/>
</dbReference>
<feature type="compositionally biased region" description="Basic and acidic residues" evidence="1">
    <location>
        <begin position="175"/>
        <end position="190"/>
    </location>
</feature>
<organism evidence="2 3">
    <name type="scientific">Globisporangium ultimum (strain ATCC 200006 / CBS 805.95 / DAOM BR144)</name>
    <name type="common">Pythium ultimum</name>
    <dbReference type="NCBI Taxonomy" id="431595"/>
    <lineage>
        <taxon>Eukaryota</taxon>
        <taxon>Sar</taxon>
        <taxon>Stramenopiles</taxon>
        <taxon>Oomycota</taxon>
        <taxon>Peronosporomycetes</taxon>
        <taxon>Pythiales</taxon>
        <taxon>Pythiaceae</taxon>
        <taxon>Globisporangium</taxon>
    </lineage>
</organism>
<dbReference type="STRING" id="431595.K3WUQ7"/>
<dbReference type="HOGENOM" id="CLU_539171_0_0_1"/>
<name>K3WUQ7_GLOUD</name>
<reference evidence="3" key="1">
    <citation type="journal article" date="2010" name="Genome Biol.">
        <title>Genome sequence of the necrotrophic plant pathogen Pythium ultimum reveals original pathogenicity mechanisms and effector repertoire.</title>
        <authorList>
            <person name="Levesque C.A."/>
            <person name="Brouwer H."/>
            <person name="Cano L."/>
            <person name="Hamilton J.P."/>
            <person name="Holt C."/>
            <person name="Huitema E."/>
            <person name="Raffaele S."/>
            <person name="Robideau G.P."/>
            <person name="Thines M."/>
            <person name="Win J."/>
            <person name="Zerillo M.M."/>
            <person name="Beakes G.W."/>
            <person name="Boore J.L."/>
            <person name="Busam D."/>
            <person name="Dumas B."/>
            <person name="Ferriera S."/>
            <person name="Fuerstenberg S.I."/>
            <person name="Gachon C.M."/>
            <person name="Gaulin E."/>
            <person name="Govers F."/>
            <person name="Grenville-Briggs L."/>
            <person name="Horner N."/>
            <person name="Hostetler J."/>
            <person name="Jiang R.H."/>
            <person name="Johnson J."/>
            <person name="Krajaejun T."/>
            <person name="Lin H."/>
            <person name="Meijer H.J."/>
            <person name="Moore B."/>
            <person name="Morris P."/>
            <person name="Phuntmart V."/>
            <person name="Puiu D."/>
            <person name="Shetty J."/>
            <person name="Stajich J.E."/>
            <person name="Tripathy S."/>
            <person name="Wawra S."/>
            <person name="van West P."/>
            <person name="Whitty B.R."/>
            <person name="Coutinho P.M."/>
            <person name="Henrissat B."/>
            <person name="Martin F."/>
            <person name="Thomas P.D."/>
            <person name="Tyler B.M."/>
            <person name="De Vries R.P."/>
            <person name="Kamoun S."/>
            <person name="Yandell M."/>
            <person name="Tisserat N."/>
            <person name="Buell C.R."/>
        </authorList>
    </citation>
    <scope>NUCLEOTIDE SEQUENCE</scope>
    <source>
        <strain evidence="3">DAOM:BR144</strain>
    </source>
</reference>
<dbReference type="InParanoid" id="K3WUQ7"/>
<dbReference type="EMBL" id="GL376558">
    <property type="status" value="NOT_ANNOTATED_CDS"/>
    <property type="molecule type" value="Genomic_DNA"/>
</dbReference>
<dbReference type="EnsemblProtists" id="PYU1_T008704">
    <property type="protein sequence ID" value="PYU1_T008704"/>
    <property type="gene ID" value="PYU1_G008687"/>
</dbReference>
<keyword evidence="3" id="KW-1185">Reference proteome</keyword>
<reference evidence="3" key="2">
    <citation type="submission" date="2010-04" db="EMBL/GenBank/DDBJ databases">
        <authorList>
            <person name="Buell R."/>
            <person name="Hamilton J."/>
            <person name="Hostetler J."/>
        </authorList>
    </citation>
    <scope>NUCLEOTIDE SEQUENCE [LARGE SCALE GENOMIC DNA]</scope>
    <source>
        <strain evidence="3">DAOM:BR144</strain>
    </source>
</reference>
<feature type="region of interest" description="Disordered" evidence="1">
    <location>
        <begin position="219"/>
        <end position="255"/>
    </location>
</feature>
<feature type="compositionally biased region" description="Basic and acidic residues" evidence="1">
    <location>
        <begin position="98"/>
        <end position="114"/>
    </location>
</feature>
<protein>
    <submittedName>
        <fullName evidence="2">Uncharacterized protein</fullName>
    </submittedName>
</protein>
<feature type="compositionally biased region" description="Basic and acidic residues" evidence="1">
    <location>
        <begin position="320"/>
        <end position="329"/>
    </location>
</feature>
<dbReference type="VEuPathDB" id="FungiDB:PYU1_G008687"/>